<dbReference type="EC" id="2.7.7.7" evidence="1"/>
<dbReference type="Pfam" id="PF13177">
    <property type="entry name" value="DNA_pol3_delta2"/>
    <property type="match status" value="1"/>
</dbReference>
<dbReference type="InterPro" id="IPR050238">
    <property type="entry name" value="DNA_Rep/Repair_Clamp_Loader"/>
</dbReference>
<dbReference type="PANTHER" id="PTHR11669">
    <property type="entry name" value="REPLICATION FACTOR C / DNA POLYMERASE III GAMMA-TAU SUBUNIT"/>
    <property type="match status" value="1"/>
</dbReference>
<organism evidence="1 2">
    <name type="scientific">Bacteroides reticulotermitis</name>
    <dbReference type="NCBI Taxonomy" id="1133319"/>
    <lineage>
        <taxon>Bacteria</taxon>
        <taxon>Pseudomonadati</taxon>
        <taxon>Bacteroidota</taxon>
        <taxon>Bacteroidia</taxon>
        <taxon>Bacteroidales</taxon>
        <taxon>Bacteroidaceae</taxon>
        <taxon>Bacteroides</taxon>
    </lineage>
</organism>
<accession>A0A840D0Z3</accession>
<comment type="caution">
    <text evidence="1">The sequence shown here is derived from an EMBL/GenBank/DDBJ whole genome shotgun (WGS) entry which is preliminary data.</text>
</comment>
<proteinExistence type="predicted"/>
<dbReference type="GO" id="GO:0003887">
    <property type="term" value="F:DNA-directed DNA polymerase activity"/>
    <property type="evidence" value="ECO:0007669"/>
    <property type="project" value="UniProtKB-EC"/>
</dbReference>
<dbReference type="PANTHER" id="PTHR11669:SF8">
    <property type="entry name" value="DNA POLYMERASE III SUBUNIT DELTA"/>
    <property type="match status" value="1"/>
</dbReference>
<dbReference type="Gene3D" id="3.40.50.300">
    <property type="entry name" value="P-loop containing nucleotide triphosphate hydrolases"/>
    <property type="match status" value="1"/>
</dbReference>
<dbReference type="GO" id="GO:0006261">
    <property type="term" value="P:DNA-templated DNA replication"/>
    <property type="evidence" value="ECO:0007669"/>
    <property type="project" value="TreeGrafter"/>
</dbReference>
<gene>
    <name evidence="1" type="ORF">GGR06_003935</name>
</gene>
<name>A0A840D0Z3_9BACE</name>
<dbReference type="RefSeq" id="WP_183209502.1">
    <property type="nucleotide sequence ID" value="NZ_JACIER010000022.1"/>
</dbReference>
<dbReference type="Proteomes" id="UP000560658">
    <property type="component" value="Unassembled WGS sequence"/>
</dbReference>
<keyword evidence="2" id="KW-1185">Reference proteome</keyword>
<reference evidence="1" key="1">
    <citation type="submission" date="2020-08" db="EMBL/GenBank/DDBJ databases">
        <title>Genomic Encyclopedia of Type Strains, Phase IV (KMG-IV): sequencing the most valuable type-strain genomes for metagenomic binning, comparative biology and taxonomic classification.</title>
        <authorList>
            <person name="Goeker M."/>
        </authorList>
    </citation>
    <scope>NUCLEOTIDE SEQUENCE [LARGE SCALE GENOMIC DNA]</scope>
    <source>
        <strain evidence="1">DSM 105720</strain>
    </source>
</reference>
<sequence>MFFKDVIGQQAIKDRLIQEVSEGRIPHAQLLCGSEGVGAFPLALAYARYISCSNPGQTDACGVCPSCVKYNKLVHPDLHFAFPIVKNAKRKRELCDDYIVEWRQLVLNNPYFNLNHWLNEIEAENSQAIIYAKESDEITKKLSLKSSEGGYKISIIWLPEKMHPVCANKLLKLLEEPPKKTVFLLVSEVPEMILPTILSRTQRINIRKIDEACIAETLQSRYGTLQADSLSIAHLANGNFIKALEAIHLNEENQLFFDLFVSLMRLSYQRKIREMKLWSDQVASMGREKQKNFLGYCQRMIRENFIYNLHRKELTYMTIGEQNFATRFAPFINERNIMGLMDELSEAQQHIEQNVNAKMVFFDFSLKMIVLLKQ</sequence>
<evidence type="ECO:0000313" key="1">
    <source>
        <dbReference type="EMBL" id="MBB4046107.1"/>
    </source>
</evidence>
<dbReference type="EMBL" id="JACIER010000022">
    <property type="protein sequence ID" value="MBB4046107.1"/>
    <property type="molecule type" value="Genomic_DNA"/>
</dbReference>
<keyword evidence="1" id="KW-0808">Transferase</keyword>
<dbReference type="AlphaFoldDB" id="A0A840D0Z3"/>
<dbReference type="InterPro" id="IPR027417">
    <property type="entry name" value="P-loop_NTPase"/>
</dbReference>
<dbReference type="SUPFAM" id="SSF52540">
    <property type="entry name" value="P-loop containing nucleoside triphosphate hydrolases"/>
    <property type="match status" value="1"/>
</dbReference>
<keyword evidence="1" id="KW-0548">Nucleotidyltransferase</keyword>
<evidence type="ECO:0000313" key="2">
    <source>
        <dbReference type="Proteomes" id="UP000560658"/>
    </source>
</evidence>
<protein>
    <submittedName>
        <fullName evidence="1">DNA polymerase-3 subunit delta</fullName>
        <ecNumber evidence="1">2.7.7.7</ecNumber>
    </submittedName>
</protein>